<keyword evidence="4" id="KW-0573">Peptidoglycan synthesis</keyword>
<keyword evidence="2" id="KW-0808">Transferase</keyword>
<dbReference type="GO" id="GO:0009252">
    <property type="term" value="P:peptidoglycan biosynthetic process"/>
    <property type="evidence" value="ECO:0007669"/>
    <property type="project" value="UniProtKB-KW"/>
</dbReference>
<keyword evidence="5" id="KW-0012">Acyltransferase</keyword>
<dbReference type="PANTHER" id="PTHR36174">
    <property type="entry name" value="LIPID II:GLYCINE GLYCYLTRANSFERASE"/>
    <property type="match status" value="1"/>
</dbReference>
<sequence>MRFYRSNHKRDINKLNKLGVVCCFDNDESKLDEFIDNYDSTMNSLNASDFYFFSKDYYLKLIYSTDFETRLYSCLYNGEVICSGFFVFFEDVVQYHLGGTRSEFYHLSPTKMMFDKVRKDAIELGCKYFCLGGGLGGRNGSLFNFKLGFSKHTEEFRIIKLILDEREYRDLSSHVMNDDLFFPQYRKKL</sequence>
<dbReference type="GO" id="GO:0008360">
    <property type="term" value="P:regulation of cell shape"/>
    <property type="evidence" value="ECO:0007669"/>
    <property type="project" value="UniProtKB-KW"/>
</dbReference>
<dbReference type="InterPro" id="IPR038740">
    <property type="entry name" value="BioF2-like_GNAT_dom"/>
</dbReference>
<keyword evidence="3" id="KW-0133">Cell shape</keyword>
<evidence type="ECO:0000256" key="6">
    <source>
        <dbReference type="ARBA" id="ARBA00023316"/>
    </source>
</evidence>
<dbReference type="AlphaFoldDB" id="A0A2P5TIY3"/>
<dbReference type="SUPFAM" id="SSF55729">
    <property type="entry name" value="Acyl-CoA N-acyltransferases (Nat)"/>
    <property type="match status" value="1"/>
</dbReference>
<evidence type="ECO:0000256" key="5">
    <source>
        <dbReference type="ARBA" id="ARBA00023315"/>
    </source>
</evidence>
<evidence type="ECO:0000256" key="4">
    <source>
        <dbReference type="ARBA" id="ARBA00022984"/>
    </source>
</evidence>
<dbReference type="InterPro" id="IPR003447">
    <property type="entry name" value="FEMABX"/>
</dbReference>
<comment type="caution">
    <text evidence="8">The sequence shown here is derived from an EMBL/GenBank/DDBJ whole genome shotgun (WGS) entry which is preliminary data.</text>
</comment>
<comment type="similarity">
    <text evidence="1">Belongs to the FemABX family.</text>
</comment>
<dbReference type="GO" id="GO:0016755">
    <property type="term" value="F:aminoacyltransferase activity"/>
    <property type="evidence" value="ECO:0007669"/>
    <property type="project" value="InterPro"/>
</dbReference>
<reference evidence="9" key="1">
    <citation type="submission" date="2016-11" db="EMBL/GenBank/DDBJ databases">
        <authorList>
            <person name="Sisinthy S."/>
            <person name="Ara S."/>
            <person name="Gundlapally S.R."/>
        </authorList>
    </citation>
    <scope>NUCLEOTIDE SEQUENCE [LARGE SCALE GENOMIC DNA]</scope>
    <source>
        <strain evidence="9">V1-41</strain>
    </source>
</reference>
<evidence type="ECO:0000256" key="2">
    <source>
        <dbReference type="ARBA" id="ARBA00022679"/>
    </source>
</evidence>
<evidence type="ECO:0000313" key="8">
    <source>
        <dbReference type="EMBL" id="PPL14804.1"/>
    </source>
</evidence>
<accession>A0A2P5TIY3</accession>
<evidence type="ECO:0000256" key="3">
    <source>
        <dbReference type="ARBA" id="ARBA00022960"/>
    </source>
</evidence>
<protein>
    <recommendedName>
        <fullName evidence="7">BioF2-like acetyltransferase domain-containing protein</fullName>
    </recommendedName>
</protein>
<dbReference type="InterPro" id="IPR016181">
    <property type="entry name" value="Acyl_CoA_acyltransferase"/>
</dbReference>
<dbReference type="EMBL" id="MPZM01000048">
    <property type="protein sequence ID" value="PPL14804.1"/>
    <property type="molecule type" value="Genomic_DNA"/>
</dbReference>
<dbReference type="InterPro" id="IPR050644">
    <property type="entry name" value="PG_Glycine_Bridge_Synth"/>
</dbReference>
<evidence type="ECO:0000259" key="7">
    <source>
        <dbReference type="Pfam" id="PF13480"/>
    </source>
</evidence>
<dbReference type="Proteomes" id="UP000242231">
    <property type="component" value="Unassembled WGS sequence"/>
</dbReference>
<proteinExistence type="inferred from homology"/>
<dbReference type="GO" id="GO:0071555">
    <property type="term" value="P:cell wall organization"/>
    <property type="evidence" value="ECO:0007669"/>
    <property type="project" value="UniProtKB-KW"/>
</dbReference>
<evidence type="ECO:0000313" key="9">
    <source>
        <dbReference type="Proteomes" id="UP000242231"/>
    </source>
</evidence>
<dbReference type="Pfam" id="PF13480">
    <property type="entry name" value="Acetyltransf_6"/>
    <property type="match status" value="1"/>
</dbReference>
<gene>
    <name evidence="8" type="ORF">UN63_14615</name>
</gene>
<dbReference type="PANTHER" id="PTHR36174:SF1">
    <property type="entry name" value="LIPID II:GLYCINE GLYCYLTRANSFERASE"/>
    <property type="match status" value="1"/>
</dbReference>
<keyword evidence="9" id="KW-1185">Reference proteome</keyword>
<feature type="domain" description="BioF2-like acetyltransferase" evidence="7">
    <location>
        <begin position="4"/>
        <end position="134"/>
    </location>
</feature>
<dbReference type="PROSITE" id="PS51191">
    <property type="entry name" value="FEMABX"/>
    <property type="match status" value="1"/>
</dbReference>
<name>A0A2P5TIY3_9GAMM</name>
<keyword evidence="6" id="KW-0961">Cell wall biogenesis/degradation</keyword>
<dbReference type="Gene3D" id="3.40.630.30">
    <property type="match status" value="1"/>
</dbReference>
<organism evidence="8 9">
    <name type="scientific">Oceanisphaera arctica</name>
    <dbReference type="NCBI Taxonomy" id="641510"/>
    <lineage>
        <taxon>Bacteria</taxon>
        <taxon>Pseudomonadati</taxon>
        <taxon>Pseudomonadota</taxon>
        <taxon>Gammaproteobacteria</taxon>
        <taxon>Aeromonadales</taxon>
        <taxon>Aeromonadaceae</taxon>
        <taxon>Oceanisphaera</taxon>
    </lineage>
</organism>
<evidence type="ECO:0000256" key="1">
    <source>
        <dbReference type="ARBA" id="ARBA00009943"/>
    </source>
</evidence>